<evidence type="ECO:0000256" key="1">
    <source>
        <dbReference type="ARBA" id="ARBA00022741"/>
    </source>
</evidence>
<keyword evidence="6" id="KW-0251">Elongation factor</keyword>
<dbReference type="EMBL" id="LLKB01000005">
    <property type="protein sequence ID" value="KQC84767.1"/>
    <property type="molecule type" value="Genomic_DNA"/>
</dbReference>
<accession>A0AAW3JPI3</accession>
<dbReference type="SMART" id="SM00889">
    <property type="entry name" value="EFG_IV"/>
    <property type="match status" value="1"/>
</dbReference>
<dbReference type="PRINTS" id="PR00315">
    <property type="entry name" value="ELONGATNFCT"/>
</dbReference>
<dbReference type="CDD" id="cd10912">
    <property type="entry name" value="PIN_YacP-like"/>
    <property type="match status" value="1"/>
</dbReference>
<dbReference type="NCBIfam" id="TIGR00231">
    <property type="entry name" value="small_GTP"/>
    <property type="match status" value="1"/>
</dbReference>
<dbReference type="CDD" id="cd03711">
    <property type="entry name" value="Tet_C"/>
    <property type="match status" value="1"/>
</dbReference>
<evidence type="ECO:0000256" key="3">
    <source>
        <dbReference type="ARBA" id="ARBA00023134"/>
    </source>
</evidence>
<dbReference type="PANTHER" id="PTHR43261">
    <property type="entry name" value="TRANSLATION ELONGATION FACTOR G-RELATED"/>
    <property type="match status" value="1"/>
</dbReference>
<dbReference type="Proteomes" id="UP000050833">
    <property type="component" value="Unassembled WGS sequence"/>
</dbReference>
<dbReference type="SUPFAM" id="SSF50447">
    <property type="entry name" value="Translation proteins"/>
    <property type="match status" value="1"/>
</dbReference>
<protein>
    <submittedName>
        <fullName evidence="6">Translation elongation factor G</fullName>
    </submittedName>
</protein>
<keyword evidence="1" id="KW-0547">Nucleotide-binding</keyword>
<dbReference type="InterPro" id="IPR010298">
    <property type="entry name" value="YacP-like"/>
</dbReference>
<dbReference type="SUPFAM" id="SSF54211">
    <property type="entry name" value="Ribosomal protein S5 domain 2-like"/>
    <property type="match status" value="1"/>
</dbReference>
<dbReference type="RefSeq" id="WP_055943840.1">
    <property type="nucleotide sequence ID" value="NZ_JAQDCV010000002.1"/>
</dbReference>
<keyword evidence="7" id="KW-1185">Reference proteome</keyword>
<dbReference type="Gene3D" id="3.30.70.240">
    <property type="match status" value="1"/>
</dbReference>
<dbReference type="InterPro" id="IPR027417">
    <property type="entry name" value="P-loop_NTPase"/>
</dbReference>
<gene>
    <name evidence="6" type="ORF">APZ18_08545</name>
</gene>
<dbReference type="Pfam" id="PF14492">
    <property type="entry name" value="EFG_III"/>
    <property type="match status" value="1"/>
</dbReference>
<dbReference type="SUPFAM" id="SSF52540">
    <property type="entry name" value="P-loop containing nucleoside triphosphate hydrolases"/>
    <property type="match status" value="1"/>
</dbReference>
<keyword evidence="4" id="KW-0046">Antibiotic resistance</keyword>
<keyword evidence="2" id="KW-0648">Protein biosynthesis</keyword>
<dbReference type="InterPro" id="IPR009000">
    <property type="entry name" value="Transl_B-barrel_sf"/>
</dbReference>
<dbReference type="PROSITE" id="PS51722">
    <property type="entry name" value="G_TR_2"/>
    <property type="match status" value="1"/>
</dbReference>
<comment type="caution">
    <text evidence="6">The sequence shown here is derived from an EMBL/GenBank/DDBJ whole genome shotgun (WGS) entry which is preliminary data.</text>
</comment>
<feature type="domain" description="Tr-type G" evidence="5">
    <location>
        <begin position="2"/>
        <end position="231"/>
    </location>
</feature>
<dbReference type="SMART" id="SM00838">
    <property type="entry name" value="EFG_C"/>
    <property type="match status" value="1"/>
</dbReference>
<evidence type="ECO:0000313" key="6">
    <source>
        <dbReference type="EMBL" id="KQC84767.1"/>
    </source>
</evidence>
<dbReference type="Pfam" id="PF00009">
    <property type="entry name" value="GTP_EFTU"/>
    <property type="match status" value="1"/>
</dbReference>
<dbReference type="InterPro" id="IPR000640">
    <property type="entry name" value="EFG_V-like"/>
</dbReference>
<evidence type="ECO:0000259" key="5">
    <source>
        <dbReference type="PROSITE" id="PS51722"/>
    </source>
</evidence>
<dbReference type="InterPro" id="IPR020568">
    <property type="entry name" value="Ribosomal_Su5_D2-typ_SF"/>
</dbReference>
<dbReference type="InterPro" id="IPR000795">
    <property type="entry name" value="T_Tr_GTP-bd_dom"/>
</dbReference>
<name>A0AAW3JPI3_9FIRM</name>
<keyword evidence="3" id="KW-0342">GTP-binding</keyword>
<dbReference type="InterPro" id="IPR005517">
    <property type="entry name" value="Transl_elong_EFG/EF2_IV"/>
</dbReference>
<dbReference type="Pfam" id="PF00679">
    <property type="entry name" value="EFG_C"/>
    <property type="match status" value="1"/>
</dbReference>
<dbReference type="InterPro" id="IPR005225">
    <property type="entry name" value="Small_GTP-bd"/>
</dbReference>
<evidence type="ECO:0000313" key="7">
    <source>
        <dbReference type="Proteomes" id="UP000050833"/>
    </source>
</evidence>
<dbReference type="SUPFAM" id="SSF54980">
    <property type="entry name" value="EF-G C-terminal domain-like"/>
    <property type="match status" value="2"/>
</dbReference>
<dbReference type="Pfam" id="PF03764">
    <property type="entry name" value="EFG_IV"/>
    <property type="match status" value="1"/>
</dbReference>
<dbReference type="Gene3D" id="3.30.70.870">
    <property type="entry name" value="Elongation Factor G (Translational Gtpase), domain 3"/>
    <property type="match status" value="1"/>
</dbReference>
<dbReference type="GO" id="GO:0003924">
    <property type="term" value="F:GTPase activity"/>
    <property type="evidence" value="ECO:0007669"/>
    <property type="project" value="InterPro"/>
</dbReference>
<dbReference type="Gene3D" id="2.40.30.10">
    <property type="entry name" value="Translation factors"/>
    <property type="match status" value="1"/>
</dbReference>
<dbReference type="InterPro" id="IPR031157">
    <property type="entry name" value="G_TR_CS"/>
</dbReference>
<dbReference type="Gene3D" id="3.30.230.10">
    <property type="match status" value="1"/>
</dbReference>
<dbReference type="PROSITE" id="PS00301">
    <property type="entry name" value="G_TR_1"/>
    <property type="match status" value="1"/>
</dbReference>
<dbReference type="InterPro" id="IPR035650">
    <property type="entry name" value="Tet_C"/>
</dbReference>
<reference evidence="6 7" key="1">
    <citation type="submission" date="2015-10" db="EMBL/GenBank/DDBJ databases">
        <title>Butyribacter intestini gen. nov., sp. nov., a butyric acid-producing bacterium of the family Lachnospiraceae isolated from the human faeces.</title>
        <authorList>
            <person name="Zou Y."/>
            <person name="Xue W."/>
            <person name="Luo G."/>
            <person name="Lv M."/>
        </authorList>
    </citation>
    <scope>NUCLEOTIDE SEQUENCE [LARGE SCALE GENOMIC DNA]</scope>
    <source>
        <strain evidence="6 7">TF01-11</strain>
    </source>
</reference>
<dbReference type="GO" id="GO:0046677">
    <property type="term" value="P:response to antibiotic"/>
    <property type="evidence" value="ECO:0007669"/>
    <property type="project" value="UniProtKB-KW"/>
</dbReference>
<organism evidence="6 7">
    <name type="scientific">Butyribacter intestini</name>
    <dbReference type="NCBI Taxonomy" id="1703332"/>
    <lineage>
        <taxon>Bacteria</taxon>
        <taxon>Bacillati</taxon>
        <taxon>Bacillota</taxon>
        <taxon>Clostridia</taxon>
        <taxon>Lachnospirales</taxon>
        <taxon>Lachnospiraceae</taxon>
        <taxon>Butyribacter</taxon>
    </lineage>
</organism>
<dbReference type="PANTHER" id="PTHR43261:SF1">
    <property type="entry name" value="RIBOSOME-RELEASING FACTOR 2, MITOCHONDRIAL"/>
    <property type="match status" value="1"/>
</dbReference>
<evidence type="ECO:0000256" key="4">
    <source>
        <dbReference type="ARBA" id="ARBA00023251"/>
    </source>
</evidence>
<dbReference type="InterPro" id="IPR014721">
    <property type="entry name" value="Ribsml_uS5_D2-typ_fold_subgr"/>
</dbReference>
<sequence length="880" mass="99260">MENNIVLAMLAHVDSGKTTLSEAMLYLSGSIRKLGRVDHKDAFLDTYSMEKDRGITIFSKQAMFGWKDLDIALLDTPGHVDFSAEMERTLQVLDYAVLVVSGPAGVQSHTETVWRLLQRYDVPVFIFVNKMDIGDCNKEDIMSGITERFGSECVDFSAEKNDTFFENIAVCDEEVLEKYMDGGNIDDDDIKKLISERKLFPCYFGSALKLDGVGEILDGLERYTLKKEYPKEFGAKVYKVSRDDKNKRLTYLKVTGGVLKSKMYIEQLDEKADQLRIYSGNKFMSVDEVRAGRICAVTGFEKTYPGMGIGIETNSDMPVLEPVMTYKVTPQENDDIHKLYDDMKTLEQEEPGLHVVWNEELQEIHTGIMGEVQIDVLKNLIWDRFHTRVEFGEGSIVYKETIASTVEGVGHFEPLRHYAEVHLKLEPGEPDSGIMIETQASEDKLDKNWQRLIMTHIDEREHPGVLTGSSITDIKITLMSGRAHEKHTEGGDFRQATYRAIRQGLMQAENVLLEPYYSFRLEVPADSVGRAMTDLDRMGAKFEGPFQKGENSEFTGIAPVAQMSGYMMQVNSYTAGKGRLTCTLKGYRPCKDQDAIVAEKMYDPDADINNPTGSVFCAHGSGFYVPWYEVKDYMHLEAAVDMGEDENDSVISDQEIYKAAKIRSGAFKGSTGGSIEEDKELEAIFERTFGKSASGKGGGSDTEGRFGYERKKWSKKPKESVYDAGGVEYLKRHEKSQKSGKQYLLVDGYNIIFSWKELNDLSKENLEAARTKLMDILCNYQGFKGCELILVFDAYKVKGNPGEVSKYHNINVVYTKEAETADMYIEKVTHEIGKKHNVTVATSDGLEQMIVIGSGAYRMSAREFEQEIKKTEREIGEMID</sequence>
<evidence type="ECO:0000256" key="2">
    <source>
        <dbReference type="ARBA" id="ARBA00022917"/>
    </source>
</evidence>
<proteinExistence type="predicted"/>
<dbReference type="GO" id="GO:0005525">
    <property type="term" value="F:GTP binding"/>
    <property type="evidence" value="ECO:0007669"/>
    <property type="project" value="UniProtKB-KW"/>
</dbReference>
<dbReference type="GO" id="GO:0032790">
    <property type="term" value="P:ribosome disassembly"/>
    <property type="evidence" value="ECO:0007669"/>
    <property type="project" value="TreeGrafter"/>
</dbReference>
<dbReference type="InterPro" id="IPR041095">
    <property type="entry name" value="EFG_II"/>
</dbReference>
<dbReference type="Gene3D" id="3.40.50.300">
    <property type="entry name" value="P-loop containing nucleotide triphosphate hydrolases"/>
    <property type="match status" value="1"/>
</dbReference>
<dbReference type="Pfam" id="PF05991">
    <property type="entry name" value="NYN_YacP"/>
    <property type="match status" value="1"/>
</dbReference>
<dbReference type="AlphaFoldDB" id="A0AAW3JPI3"/>
<dbReference type="InterPro" id="IPR035647">
    <property type="entry name" value="EFG_III/V"/>
</dbReference>
<dbReference type="GO" id="GO:0003746">
    <property type="term" value="F:translation elongation factor activity"/>
    <property type="evidence" value="ECO:0007669"/>
    <property type="project" value="UniProtKB-KW"/>
</dbReference>